<dbReference type="EMBL" id="LAZR01026083">
    <property type="protein sequence ID" value="KKL69852.1"/>
    <property type="molecule type" value="Genomic_DNA"/>
</dbReference>
<sequence length="358" mass="40187">MQKLISLSRIKPNPFRDMDNYPINEQKVQALAESFAKTGYWGNLVARENGKGVELAYGHHRWITMQREMKKTAKVPLIIKDISDEDMLRIMADENIQEWATSSSIEQETVKAVVNAYADGWIELPEVKNPECGGGLRNAPGFQQATFKEIKSWDQPLKPYNAESIARFLGWMSGDQVSPRVRNALGILEAAEEMGAEEDIAEITEGLGSDVAKEVVNQIKAVREEQEDAGSKPAAAKQKAIQAGKAMAGQAKRKGKEKRGVRDMKDIAKGYKPDRKPKAPEISEYAERFSKQLDRILVECDLEKKVHQLVLYREYMKPEQKRMLQKALRGLASRCEKAAAKLDAKTVGSKVRLLEGDK</sequence>
<feature type="domain" description="ParB-like N-terminal" evidence="1">
    <location>
        <begin position="3"/>
        <end position="96"/>
    </location>
</feature>
<evidence type="ECO:0000259" key="1">
    <source>
        <dbReference type="SMART" id="SM00470"/>
    </source>
</evidence>
<name>A0A0F9H3L3_9ZZZZ</name>
<gene>
    <name evidence="2" type="ORF">LCGC14_2110780</name>
</gene>
<comment type="caution">
    <text evidence="2">The sequence shown here is derived from an EMBL/GenBank/DDBJ whole genome shotgun (WGS) entry which is preliminary data.</text>
</comment>
<dbReference type="Pfam" id="PF02195">
    <property type="entry name" value="ParB_N"/>
    <property type="match status" value="1"/>
</dbReference>
<dbReference type="SMART" id="SM00470">
    <property type="entry name" value="ParB"/>
    <property type="match status" value="1"/>
</dbReference>
<dbReference type="SUPFAM" id="SSF110849">
    <property type="entry name" value="ParB/Sulfiredoxin"/>
    <property type="match status" value="1"/>
</dbReference>
<dbReference type="Gene3D" id="3.90.1530.10">
    <property type="entry name" value="Conserved hypothetical protein from pyrococcus furiosus pfu- 392566-001, ParB domain"/>
    <property type="match status" value="1"/>
</dbReference>
<dbReference type="InterPro" id="IPR003115">
    <property type="entry name" value="ParB_N"/>
</dbReference>
<organism evidence="2">
    <name type="scientific">marine sediment metagenome</name>
    <dbReference type="NCBI Taxonomy" id="412755"/>
    <lineage>
        <taxon>unclassified sequences</taxon>
        <taxon>metagenomes</taxon>
        <taxon>ecological metagenomes</taxon>
    </lineage>
</organism>
<evidence type="ECO:0000313" key="2">
    <source>
        <dbReference type="EMBL" id="KKL69852.1"/>
    </source>
</evidence>
<proteinExistence type="predicted"/>
<reference evidence="2" key="1">
    <citation type="journal article" date="2015" name="Nature">
        <title>Complex archaea that bridge the gap between prokaryotes and eukaryotes.</title>
        <authorList>
            <person name="Spang A."/>
            <person name="Saw J.H."/>
            <person name="Jorgensen S.L."/>
            <person name="Zaremba-Niedzwiedzka K."/>
            <person name="Martijn J."/>
            <person name="Lind A.E."/>
            <person name="van Eijk R."/>
            <person name="Schleper C."/>
            <person name="Guy L."/>
            <person name="Ettema T.J."/>
        </authorList>
    </citation>
    <scope>NUCLEOTIDE SEQUENCE</scope>
</reference>
<protein>
    <recommendedName>
        <fullName evidence="1">ParB-like N-terminal domain-containing protein</fullName>
    </recommendedName>
</protein>
<accession>A0A0F9H3L3</accession>
<dbReference type="InterPro" id="IPR036086">
    <property type="entry name" value="ParB/Sulfiredoxin_sf"/>
</dbReference>
<dbReference type="AlphaFoldDB" id="A0A0F9H3L3"/>